<name>A0A229T1X3_9PSEU</name>
<protein>
    <submittedName>
        <fullName evidence="2">Uncharacterized protein</fullName>
    </submittedName>
</protein>
<dbReference type="PRINTS" id="PR00364">
    <property type="entry name" value="DISEASERSIST"/>
</dbReference>
<dbReference type="Gene3D" id="1.25.40.10">
    <property type="entry name" value="Tetratricopeptide repeat domain"/>
    <property type="match status" value="1"/>
</dbReference>
<dbReference type="RefSeq" id="WP_093950159.1">
    <property type="nucleotide sequence ID" value="NZ_NMUL01000026.1"/>
</dbReference>
<dbReference type="InterPro" id="IPR019734">
    <property type="entry name" value="TPR_rpt"/>
</dbReference>
<feature type="compositionally biased region" description="Basic and acidic residues" evidence="1">
    <location>
        <begin position="1"/>
        <end position="22"/>
    </location>
</feature>
<evidence type="ECO:0000256" key="1">
    <source>
        <dbReference type="SAM" id="MobiDB-lite"/>
    </source>
</evidence>
<keyword evidence="3" id="KW-1185">Reference proteome</keyword>
<accession>A0A229T1X3</accession>
<dbReference type="GO" id="GO:0043531">
    <property type="term" value="F:ADP binding"/>
    <property type="evidence" value="ECO:0007669"/>
    <property type="project" value="InterPro"/>
</dbReference>
<reference evidence="3" key="1">
    <citation type="submission" date="2017-07" db="EMBL/GenBank/DDBJ databases">
        <title>Comparative genome mining reveals phylogenetic distribution patterns of secondary metabolites in Amycolatopsis.</title>
        <authorList>
            <person name="Adamek M."/>
            <person name="Alanjary M."/>
            <person name="Sales-Ortells H."/>
            <person name="Goodfellow M."/>
            <person name="Bull A.T."/>
            <person name="Kalinowski J."/>
            <person name="Ziemert N."/>
        </authorList>
    </citation>
    <scope>NUCLEOTIDE SEQUENCE [LARGE SCALE GENOMIC DNA]</scope>
    <source>
        <strain evidence="3">H5</strain>
    </source>
</reference>
<dbReference type="Pfam" id="PF13181">
    <property type="entry name" value="TPR_8"/>
    <property type="match status" value="1"/>
</dbReference>
<dbReference type="SUPFAM" id="SSF52540">
    <property type="entry name" value="P-loop containing nucleoside triphosphate hydrolases"/>
    <property type="match status" value="1"/>
</dbReference>
<dbReference type="Gene3D" id="3.40.50.300">
    <property type="entry name" value="P-loop containing nucleotide triphosphate hydrolases"/>
    <property type="match status" value="1"/>
</dbReference>
<dbReference type="InterPro" id="IPR027417">
    <property type="entry name" value="P-loop_NTPase"/>
</dbReference>
<dbReference type="SUPFAM" id="SSF48452">
    <property type="entry name" value="TPR-like"/>
    <property type="match status" value="1"/>
</dbReference>
<comment type="caution">
    <text evidence="2">The sequence shown here is derived from an EMBL/GenBank/DDBJ whole genome shotgun (WGS) entry which is preliminary data.</text>
</comment>
<dbReference type="SMART" id="SM00028">
    <property type="entry name" value="TPR"/>
    <property type="match status" value="4"/>
</dbReference>
<dbReference type="AlphaFoldDB" id="A0A229T1X3"/>
<feature type="region of interest" description="Disordered" evidence="1">
    <location>
        <begin position="1"/>
        <end position="75"/>
    </location>
</feature>
<sequence>MGRSLESDHRSKVWWDAPDRRTALSHSAGSERMSAEIEPDKPAVPITRRTPISCSSPAPYTLHDTPRQLPPAPPLFVNRSQELTAISDKVRKTKGNRAAVIVLSGLGGVGKTAAVLKWAHRHLERFTEGQLYADLADYRRPGGVELSEVLGSFLRVLGVREDYLPASFPERAAMFRSRTLSRQLLVVLENADLAAQVRPLIPGSGRSVVLVTSRRRLGSLITEGAEFIDVAPLTVSDSKLLMAEMVPELPATDRAAVGDLVELCGGLPLALCVAGAQLALRKQWSIPRLIRYLTDERQRLDRLAFEGEEGVRSMFDAAYGELPDDAGRMYRLLGLHPGPQFSLDAAAATAGLTPSAADDLLGVLLSSSLLQELGNDRYRLHDLVHLHARAMAERDETKEASDTAVERMIGWYARAAAAADRAVMGEGRWRVFGRVPAQSEPRFDKPAAMEWFSAEQSHLLAVVQEAWRREMFETVWWLCESLWAFYYNTKMYSDWLETHRLGVVAAHRCGNGPAEARIRNQLARAFIELRDFESADEQLTAAISAAEGDLRSEAVVVESRGLLFRALRRYRESEENLRRARDLNRVLGSDRGVAIQTCQLGDLLVQAGRPDDGLRTLTEAMSIAERIHDSMCTAKVGIALGSAYESLERFEDARSVLRSAVQTTRDSRLPVKEAQALEILVKVAQHDNDRELLQHSARRLVQLYEAAGSPLVNVAKSLLESDPS</sequence>
<organism evidence="2 3">
    <name type="scientific">Amycolatopsis vastitatis</name>
    <dbReference type="NCBI Taxonomy" id="1905142"/>
    <lineage>
        <taxon>Bacteria</taxon>
        <taxon>Bacillati</taxon>
        <taxon>Actinomycetota</taxon>
        <taxon>Actinomycetes</taxon>
        <taxon>Pseudonocardiales</taxon>
        <taxon>Pseudonocardiaceae</taxon>
        <taxon>Amycolatopsis</taxon>
    </lineage>
</organism>
<dbReference type="InterPro" id="IPR011990">
    <property type="entry name" value="TPR-like_helical_dom_sf"/>
</dbReference>
<dbReference type="EMBL" id="NMUL01000026">
    <property type="protein sequence ID" value="OXM64914.1"/>
    <property type="molecule type" value="Genomic_DNA"/>
</dbReference>
<proteinExistence type="predicted"/>
<dbReference type="Pfam" id="PF13424">
    <property type="entry name" value="TPR_12"/>
    <property type="match status" value="1"/>
</dbReference>
<evidence type="ECO:0000313" key="2">
    <source>
        <dbReference type="EMBL" id="OXM64914.1"/>
    </source>
</evidence>
<dbReference type="PANTHER" id="PTHR47691">
    <property type="entry name" value="REGULATOR-RELATED"/>
    <property type="match status" value="1"/>
</dbReference>
<dbReference type="PANTHER" id="PTHR47691:SF3">
    <property type="entry name" value="HTH-TYPE TRANSCRIPTIONAL REGULATOR RV0890C-RELATED"/>
    <property type="match status" value="1"/>
</dbReference>
<gene>
    <name evidence="2" type="ORF">CF165_25890</name>
</gene>
<dbReference type="Proteomes" id="UP000215199">
    <property type="component" value="Unassembled WGS sequence"/>
</dbReference>
<evidence type="ECO:0000313" key="3">
    <source>
        <dbReference type="Proteomes" id="UP000215199"/>
    </source>
</evidence>